<accession>A0A9N7TUP3</accession>
<organism evidence="1 2">
    <name type="scientific">Pleuronectes platessa</name>
    <name type="common">European plaice</name>
    <dbReference type="NCBI Taxonomy" id="8262"/>
    <lineage>
        <taxon>Eukaryota</taxon>
        <taxon>Metazoa</taxon>
        <taxon>Chordata</taxon>
        <taxon>Craniata</taxon>
        <taxon>Vertebrata</taxon>
        <taxon>Euteleostomi</taxon>
        <taxon>Actinopterygii</taxon>
        <taxon>Neopterygii</taxon>
        <taxon>Teleostei</taxon>
        <taxon>Neoteleostei</taxon>
        <taxon>Acanthomorphata</taxon>
        <taxon>Carangaria</taxon>
        <taxon>Pleuronectiformes</taxon>
        <taxon>Pleuronectoidei</taxon>
        <taxon>Pleuronectidae</taxon>
        <taxon>Pleuronectes</taxon>
    </lineage>
</organism>
<evidence type="ECO:0000313" key="1">
    <source>
        <dbReference type="EMBL" id="CAB1419124.1"/>
    </source>
</evidence>
<dbReference type="EMBL" id="CADEAL010000367">
    <property type="protein sequence ID" value="CAB1419124.1"/>
    <property type="molecule type" value="Genomic_DNA"/>
</dbReference>
<proteinExistence type="predicted"/>
<evidence type="ECO:0000313" key="2">
    <source>
        <dbReference type="Proteomes" id="UP001153269"/>
    </source>
</evidence>
<reference evidence="1" key="1">
    <citation type="submission" date="2020-03" db="EMBL/GenBank/DDBJ databases">
        <authorList>
            <person name="Weist P."/>
        </authorList>
    </citation>
    <scope>NUCLEOTIDE SEQUENCE</scope>
</reference>
<gene>
    <name evidence="1" type="ORF">PLEPLA_LOCUS6952</name>
</gene>
<keyword evidence="2" id="KW-1185">Reference proteome</keyword>
<dbReference type="AlphaFoldDB" id="A0A9N7TUP3"/>
<dbReference type="Proteomes" id="UP001153269">
    <property type="component" value="Unassembled WGS sequence"/>
</dbReference>
<name>A0A9N7TUP3_PLEPL</name>
<protein>
    <submittedName>
        <fullName evidence="1">Uncharacterized protein</fullName>
    </submittedName>
</protein>
<comment type="caution">
    <text evidence="1">The sequence shown here is derived from an EMBL/GenBank/DDBJ whole genome shotgun (WGS) entry which is preliminary data.</text>
</comment>
<sequence length="102" mass="11208">MLSCSSSGVGWGSLLGRDTDAVIIRSDPGNILCLFYYFIVPAGFFGYPEILDRGFGVILSLTRGMASYPREHFGLRRNLSILHSLSCQSGRVVGKDFQELSN</sequence>